<name>F3YY14_DESAF</name>
<evidence type="ECO:0000313" key="2">
    <source>
        <dbReference type="EMBL" id="EGJ51790.1"/>
    </source>
</evidence>
<accession>F3YY14</accession>
<proteinExistence type="predicted"/>
<dbReference type="eggNOG" id="ENOG50330T3">
    <property type="taxonomic scope" value="Bacteria"/>
</dbReference>
<gene>
    <name evidence="2" type="ORF">Desaf_3506</name>
</gene>
<dbReference type="HOGENOM" id="CLU_133076_0_0_7"/>
<dbReference type="AlphaFoldDB" id="F3YY14"/>
<sequence>MGLGSWLGIGKEAGEAMARPVEAIGNTLDALFTSDDERLTRQEALERLRGLPALGQIELTKIEATHRTLFVAGWRPAIGWVCAAALATYYLPQFLTASGVWVYLCLKVIYGSTDLTGIVLPAYPIGAISGLMELVLGMLGLGTLRTFEKLGGKAK</sequence>
<reference evidence="2 3" key="1">
    <citation type="journal article" date="2011" name="J. Bacteriol.">
        <title>Genome sequence of the mercury-methylating and pleomorphic Desulfovibrio africanus Strain Walvis Bay.</title>
        <authorList>
            <person name="Brown S.D."/>
            <person name="Wall J.D."/>
            <person name="Kucken A.M."/>
            <person name="Gilmour C.C."/>
            <person name="Podar M."/>
            <person name="Brandt C.C."/>
            <person name="Teshima H."/>
            <person name="Detter J.C."/>
            <person name="Han C.S."/>
            <person name="Land M.L."/>
            <person name="Lucas S."/>
            <person name="Han J."/>
            <person name="Pennacchio L."/>
            <person name="Nolan M."/>
            <person name="Pitluck S."/>
            <person name="Woyke T."/>
            <person name="Goodwin L."/>
            <person name="Palumbo A.V."/>
            <person name="Elias D.A."/>
        </authorList>
    </citation>
    <scope>NUCLEOTIDE SEQUENCE [LARGE SCALE GENOMIC DNA]</scope>
    <source>
        <strain evidence="2 3">Walvis Bay</strain>
    </source>
</reference>
<feature type="transmembrane region" description="Helical" evidence="1">
    <location>
        <begin position="123"/>
        <end position="144"/>
    </location>
</feature>
<keyword evidence="1" id="KW-1133">Transmembrane helix</keyword>
<keyword evidence="1" id="KW-0812">Transmembrane</keyword>
<keyword evidence="1" id="KW-0472">Membrane</keyword>
<organism evidence="2 3">
    <name type="scientific">Desulfocurvibacter africanus subsp. africanus str. Walvis Bay</name>
    <dbReference type="NCBI Taxonomy" id="690850"/>
    <lineage>
        <taxon>Bacteria</taxon>
        <taxon>Pseudomonadati</taxon>
        <taxon>Thermodesulfobacteriota</taxon>
        <taxon>Desulfovibrionia</taxon>
        <taxon>Desulfovibrionales</taxon>
        <taxon>Desulfovibrionaceae</taxon>
        <taxon>Desulfocurvibacter</taxon>
    </lineage>
</organism>
<evidence type="ECO:0000256" key="1">
    <source>
        <dbReference type="SAM" id="Phobius"/>
    </source>
</evidence>
<dbReference type="Pfam" id="PF11351">
    <property type="entry name" value="GTA_holin_3TM"/>
    <property type="match status" value="1"/>
</dbReference>
<dbReference type="KEGG" id="daf:Desaf_3506"/>
<dbReference type="Proteomes" id="UP000007844">
    <property type="component" value="Chromosome"/>
</dbReference>
<evidence type="ECO:0000313" key="3">
    <source>
        <dbReference type="Proteomes" id="UP000007844"/>
    </source>
</evidence>
<dbReference type="RefSeq" id="WP_014261404.1">
    <property type="nucleotide sequence ID" value="NC_016629.1"/>
</dbReference>
<keyword evidence="3" id="KW-1185">Reference proteome</keyword>
<evidence type="ECO:0008006" key="4">
    <source>
        <dbReference type="Google" id="ProtNLM"/>
    </source>
</evidence>
<dbReference type="InterPro" id="IPR021497">
    <property type="entry name" value="GTA_holin_3TM"/>
</dbReference>
<dbReference type="EMBL" id="CP003221">
    <property type="protein sequence ID" value="EGJ51790.1"/>
    <property type="molecule type" value="Genomic_DNA"/>
</dbReference>
<feature type="transmembrane region" description="Helical" evidence="1">
    <location>
        <begin position="77"/>
        <end position="103"/>
    </location>
</feature>
<dbReference type="STRING" id="690850.Desaf_3506"/>
<protein>
    <recommendedName>
        <fullName evidence="4">Holin of 3TMs, for gene-transfer release</fullName>
    </recommendedName>
</protein>